<sequence>SEAKIYLNADKYRKETLESEVKTYLKIHTINAERNMEEA</sequence>
<gene>
    <name evidence="1" type="ORF">RPERSI_LOCUS25011</name>
</gene>
<reference evidence="1" key="1">
    <citation type="submission" date="2021-06" db="EMBL/GenBank/DDBJ databases">
        <authorList>
            <person name="Kallberg Y."/>
            <person name="Tangrot J."/>
            <person name="Rosling A."/>
        </authorList>
    </citation>
    <scope>NUCLEOTIDE SEQUENCE</scope>
    <source>
        <strain evidence="1">MA461A</strain>
    </source>
</reference>
<organism evidence="1 2">
    <name type="scientific">Racocetra persica</name>
    <dbReference type="NCBI Taxonomy" id="160502"/>
    <lineage>
        <taxon>Eukaryota</taxon>
        <taxon>Fungi</taxon>
        <taxon>Fungi incertae sedis</taxon>
        <taxon>Mucoromycota</taxon>
        <taxon>Glomeromycotina</taxon>
        <taxon>Glomeromycetes</taxon>
        <taxon>Diversisporales</taxon>
        <taxon>Gigasporaceae</taxon>
        <taxon>Racocetra</taxon>
    </lineage>
</organism>
<proteinExistence type="predicted"/>
<name>A0ACA9RZ61_9GLOM</name>
<evidence type="ECO:0000313" key="1">
    <source>
        <dbReference type="EMBL" id="CAG8818912.1"/>
    </source>
</evidence>
<dbReference type="EMBL" id="CAJVQC010081608">
    <property type="protein sequence ID" value="CAG8818912.1"/>
    <property type="molecule type" value="Genomic_DNA"/>
</dbReference>
<dbReference type="Proteomes" id="UP000789920">
    <property type="component" value="Unassembled WGS sequence"/>
</dbReference>
<keyword evidence="2" id="KW-1185">Reference proteome</keyword>
<protein>
    <submittedName>
        <fullName evidence="1">24418_t:CDS:1</fullName>
    </submittedName>
</protein>
<feature type="non-terminal residue" evidence="1">
    <location>
        <position position="1"/>
    </location>
</feature>
<accession>A0ACA9RZ61</accession>
<evidence type="ECO:0000313" key="2">
    <source>
        <dbReference type="Proteomes" id="UP000789920"/>
    </source>
</evidence>
<comment type="caution">
    <text evidence="1">The sequence shown here is derived from an EMBL/GenBank/DDBJ whole genome shotgun (WGS) entry which is preliminary data.</text>
</comment>